<organism evidence="2 3">
    <name type="scientific">Caenorhabditis angaria</name>
    <dbReference type="NCBI Taxonomy" id="860376"/>
    <lineage>
        <taxon>Eukaryota</taxon>
        <taxon>Metazoa</taxon>
        <taxon>Ecdysozoa</taxon>
        <taxon>Nematoda</taxon>
        <taxon>Chromadorea</taxon>
        <taxon>Rhabditida</taxon>
        <taxon>Rhabditina</taxon>
        <taxon>Rhabditomorpha</taxon>
        <taxon>Rhabditoidea</taxon>
        <taxon>Rhabditidae</taxon>
        <taxon>Peloderinae</taxon>
        <taxon>Caenorhabditis</taxon>
    </lineage>
</organism>
<dbReference type="EMBL" id="CANHGI010000005">
    <property type="protein sequence ID" value="CAI5453677.1"/>
    <property type="molecule type" value="Genomic_DNA"/>
</dbReference>
<dbReference type="OrthoDB" id="5873448at2759"/>
<sequence>MSRCSDNSKLRGSTIIMAEQRPMSSENSGRNVAASSDGGHSASPYLRRFRLPKLNTIRRYNLEDENEEDDDEWFEIQMAKTDLIKARMNERNKKLEENQQNNNSIKRTTDNSRTSSENSENASSCQQNMRENKKKRCPFFHPTHLFAAAAGPSS</sequence>
<gene>
    <name evidence="2" type="ORF">CAMP_LOCUS16314</name>
</gene>
<feature type="region of interest" description="Disordered" evidence="1">
    <location>
        <begin position="87"/>
        <end position="136"/>
    </location>
</feature>
<dbReference type="Proteomes" id="UP001152747">
    <property type="component" value="Unassembled WGS sequence"/>
</dbReference>
<feature type="compositionally biased region" description="Polar residues" evidence="1">
    <location>
        <begin position="22"/>
        <end position="34"/>
    </location>
</feature>
<proteinExistence type="predicted"/>
<evidence type="ECO:0000256" key="1">
    <source>
        <dbReference type="SAM" id="MobiDB-lite"/>
    </source>
</evidence>
<reference evidence="2" key="1">
    <citation type="submission" date="2022-11" db="EMBL/GenBank/DDBJ databases">
        <authorList>
            <person name="Kikuchi T."/>
        </authorList>
    </citation>
    <scope>NUCLEOTIDE SEQUENCE</scope>
    <source>
        <strain evidence="2">PS1010</strain>
    </source>
</reference>
<accession>A0A9P1IYP4</accession>
<evidence type="ECO:0000313" key="3">
    <source>
        <dbReference type="Proteomes" id="UP001152747"/>
    </source>
</evidence>
<feature type="compositionally biased region" description="Polar residues" evidence="1">
    <location>
        <begin position="111"/>
        <end position="129"/>
    </location>
</feature>
<evidence type="ECO:0000313" key="2">
    <source>
        <dbReference type="EMBL" id="CAI5453677.1"/>
    </source>
</evidence>
<name>A0A9P1IYP4_9PELO</name>
<feature type="compositionally biased region" description="Basic and acidic residues" evidence="1">
    <location>
        <begin position="87"/>
        <end position="97"/>
    </location>
</feature>
<feature type="compositionally biased region" description="Polar residues" evidence="1">
    <location>
        <begin position="1"/>
        <end position="11"/>
    </location>
</feature>
<feature type="region of interest" description="Disordered" evidence="1">
    <location>
        <begin position="1"/>
        <end position="48"/>
    </location>
</feature>
<protein>
    <submittedName>
        <fullName evidence="2">Uncharacterized protein</fullName>
    </submittedName>
</protein>
<comment type="caution">
    <text evidence="2">The sequence shown here is derived from an EMBL/GenBank/DDBJ whole genome shotgun (WGS) entry which is preliminary data.</text>
</comment>
<dbReference type="AlphaFoldDB" id="A0A9P1IYP4"/>
<keyword evidence="3" id="KW-1185">Reference proteome</keyword>